<keyword evidence="3" id="KW-0732">Signal</keyword>
<name>A0AAV1SM71_9ROSI</name>
<keyword evidence="5" id="KW-0325">Glycoprotein</keyword>
<dbReference type="Proteomes" id="UP001314170">
    <property type="component" value="Unassembled WGS sequence"/>
</dbReference>
<dbReference type="Pfam" id="PF05577">
    <property type="entry name" value="Peptidase_S28"/>
    <property type="match status" value="1"/>
</dbReference>
<dbReference type="GO" id="GO:0070008">
    <property type="term" value="F:serine-type exopeptidase activity"/>
    <property type="evidence" value="ECO:0007669"/>
    <property type="project" value="InterPro"/>
</dbReference>
<dbReference type="InterPro" id="IPR029058">
    <property type="entry name" value="AB_hydrolase_fold"/>
</dbReference>
<evidence type="ECO:0000256" key="3">
    <source>
        <dbReference type="ARBA" id="ARBA00022729"/>
    </source>
</evidence>
<evidence type="ECO:0000256" key="4">
    <source>
        <dbReference type="ARBA" id="ARBA00022801"/>
    </source>
</evidence>
<keyword evidence="2" id="KW-0645">Protease</keyword>
<proteinExistence type="inferred from homology"/>
<evidence type="ECO:0000256" key="2">
    <source>
        <dbReference type="ARBA" id="ARBA00022670"/>
    </source>
</evidence>
<keyword evidence="8" id="KW-1185">Reference proteome</keyword>
<protein>
    <submittedName>
        <fullName evidence="7">Uncharacterized protein</fullName>
    </submittedName>
</protein>
<reference evidence="7 8" key="1">
    <citation type="submission" date="2024-01" db="EMBL/GenBank/DDBJ databases">
        <authorList>
            <person name="Waweru B."/>
        </authorList>
    </citation>
    <scope>NUCLEOTIDE SEQUENCE [LARGE SCALE GENOMIC DNA]</scope>
</reference>
<evidence type="ECO:0000256" key="5">
    <source>
        <dbReference type="ARBA" id="ARBA00023180"/>
    </source>
</evidence>
<accession>A0AAV1SM71</accession>
<comment type="caution">
    <text evidence="7">The sequence shown here is derived from an EMBL/GenBank/DDBJ whole genome shotgun (WGS) entry which is preliminary data.</text>
</comment>
<dbReference type="GO" id="GO:0008239">
    <property type="term" value="F:dipeptidyl-peptidase activity"/>
    <property type="evidence" value="ECO:0007669"/>
    <property type="project" value="TreeGrafter"/>
</dbReference>
<dbReference type="PANTHER" id="PTHR11010:SF114">
    <property type="entry name" value="SERINE CARBOXYPEPTIDASE S28 FAMILY PROTEIN"/>
    <property type="match status" value="1"/>
</dbReference>
<evidence type="ECO:0000256" key="6">
    <source>
        <dbReference type="SAM" id="Phobius"/>
    </source>
</evidence>
<dbReference type="GO" id="GO:0006508">
    <property type="term" value="P:proteolysis"/>
    <property type="evidence" value="ECO:0007669"/>
    <property type="project" value="UniProtKB-KW"/>
</dbReference>
<evidence type="ECO:0000256" key="1">
    <source>
        <dbReference type="ARBA" id="ARBA00011079"/>
    </source>
</evidence>
<dbReference type="EMBL" id="CAWUPB010001194">
    <property type="protein sequence ID" value="CAK7353944.1"/>
    <property type="molecule type" value="Genomic_DNA"/>
</dbReference>
<sequence length="173" mass="19676">MKSPALQWLPILIISIMYSTCVTARFNIPRLDPLGGMNNPRVRVSREFSASLAESNINDQNLQTFYYNQTLDHFNYRPESFGVFQQRYVINSQYWGGPNSNAPIFVYFGAEAPLDGDLAGIGTLKENAPSFRALQVYIEVALMRNKILHIREAFLFLILGLLCINGLAFVYRD</sequence>
<evidence type="ECO:0000313" key="8">
    <source>
        <dbReference type="Proteomes" id="UP001314170"/>
    </source>
</evidence>
<dbReference type="Gene3D" id="3.40.50.1820">
    <property type="entry name" value="alpha/beta hydrolase"/>
    <property type="match status" value="1"/>
</dbReference>
<gene>
    <name evidence="7" type="ORF">DCAF_LOCUS24987</name>
</gene>
<dbReference type="PANTHER" id="PTHR11010">
    <property type="entry name" value="PROTEASE S28 PRO-X CARBOXYPEPTIDASE-RELATED"/>
    <property type="match status" value="1"/>
</dbReference>
<dbReference type="InterPro" id="IPR008758">
    <property type="entry name" value="Peptidase_S28"/>
</dbReference>
<organism evidence="7 8">
    <name type="scientific">Dovyalis caffra</name>
    <dbReference type="NCBI Taxonomy" id="77055"/>
    <lineage>
        <taxon>Eukaryota</taxon>
        <taxon>Viridiplantae</taxon>
        <taxon>Streptophyta</taxon>
        <taxon>Embryophyta</taxon>
        <taxon>Tracheophyta</taxon>
        <taxon>Spermatophyta</taxon>
        <taxon>Magnoliopsida</taxon>
        <taxon>eudicotyledons</taxon>
        <taxon>Gunneridae</taxon>
        <taxon>Pentapetalae</taxon>
        <taxon>rosids</taxon>
        <taxon>fabids</taxon>
        <taxon>Malpighiales</taxon>
        <taxon>Salicaceae</taxon>
        <taxon>Flacourtieae</taxon>
        <taxon>Dovyalis</taxon>
    </lineage>
</organism>
<feature type="transmembrane region" description="Helical" evidence="6">
    <location>
        <begin position="6"/>
        <end position="28"/>
    </location>
</feature>
<comment type="similarity">
    <text evidence="1">Belongs to the peptidase S28 family.</text>
</comment>
<keyword evidence="6" id="KW-0472">Membrane</keyword>
<keyword evidence="6" id="KW-1133">Transmembrane helix</keyword>
<evidence type="ECO:0000313" key="7">
    <source>
        <dbReference type="EMBL" id="CAK7353944.1"/>
    </source>
</evidence>
<feature type="transmembrane region" description="Helical" evidence="6">
    <location>
        <begin position="153"/>
        <end position="171"/>
    </location>
</feature>
<dbReference type="AlphaFoldDB" id="A0AAV1SM71"/>
<keyword evidence="4" id="KW-0378">Hydrolase</keyword>
<keyword evidence="6" id="KW-0812">Transmembrane</keyword>